<evidence type="ECO:0000256" key="1">
    <source>
        <dbReference type="ARBA" id="ARBA00007179"/>
    </source>
</evidence>
<keyword evidence="2 4" id="KW-0479">Metal-binding</keyword>
<evidence type="ECO:0000313" key="5">
    <source>
        <dbReference type="EMBL" id="RLM66266.1"/>
    </source>
</evidence>
<keyword evidence="3 4" id="KW-0862">Zinc</keyword>
<sequence>MADRFFPNDMPGYVEEEAAPAPAAELSSSSSLHTLLSLPYPALAARFLHAALQLKQIACRRSLDCLLPCARRLVVHETWEKQRRAAGDFTLYTGALGTALLLFRAYSVTGHRADLATCAEIVAACDAASAPAGEEFVTFICGRAGVCALGAVVAKHAGDEATVARYLNSLSSKFPDELLYGKAGYLWTCSFLNKPLGENTIQPTTTDIVVGEIIKDGRRLSTKSCPLMYEWYGEKYWGAAHGLVGIMHVLLDMDLTENDKEYVKGTLRYMIQNRFPSGNYPCTEGDNYDCLVHWCHGAPGVSLTLAKASQVFPEEQFLEAAADAAEVVWNQGLLKRVGICHGISGNGYTFLPLYRLTKKKEYLYRAKAFACFLLDQAIKLIAEGIMHGDDEPYSLFEGQAGMAYLFLYMINPLESGFPAYEL</sequence>
<dbReference type="GO" id="GO:0005886">
    <property type="term" value="C:plasma membrane"/>
    <property type="evidence" value="ECO:0007669"/>
    <property type="project" value="TreeGrafter"/>
</dbReference>
<evidence type="ECO:0000256" key="3">
    <source>
        <dbReference type="ARBA" id="ARBA00022833"/>
    </source>
</evidence>
<dbReference type="PANTHER" id="PTHR12736">
    <property type="entry name" value="LANC-LIKE PROTEIN"/>
    <property type="match status" value="1"/>
</dbReference>
<dbReference type="PANTHER" id="PTHR12736:SF7">
    <property type="entry name" value="LANC-LIKE PROTEIN 3"/>
    <property type="match status" value="1"/>
</dbReference>
<dbReference type="SMART" id="SM01260">
    <property type="entry name" value="LANC_like"/>
    <property type="match status" value="1"/>
</dbReference>
<feature type="binding site" evidence="4">
    <location>
        <position position="340"/>
    </location>
    <ligand>
        <name>Zn(2+)</name>
        <dbReference type="ChEBI" id="CHEBI:29105"/>
    </ligand>
</feature>
<proteinExistence type="inferred from homology"/>
<dbReference type="FunFam" id="1.50.10.10:FF:000035">
    <property type="entry name" value="LanC-like protein 2"/>
    <property type="match status" value="1"/>
</dbReference>
<evidence type="ECO:0008006" key="7">
    <source>
        <dbReference type="Google" id="ProtNLM"/>
    </source>
</evidence>
<dbReference type="OrthoDB" id="10257263at2759"/>
<comment type="caution">
    <text evidence="5">The sequence shown here is derived from an EMBL/GenBank/DDBJ whole genome shotgun (WGS) entry which is preliminary data.</text>
</comment>
<dbReference type="PRINTS" id="PR01951">
    <property type="entry name" value="LANCEUKARYTE"/>
</dbReference>
<name>A0A3L6Q006_PANMI</name>
<reference evidence="6" key="1">
    <citation type="journal article" date="2019" name="Nat. Commun.">
        <title>The genome of broomcorn millet.</title>
        <authorList>
            <person name="Zou C."/>
            <person name="Miki D."/>
            <person name="Li D."/>
            <person name="Tang Q."/>
            <person name="Xiao L."/>
            <person name="Rajput S."/>
            <person name="Deng P."/>
            <person name="Jia W."/>
            <person name="Huang R."/>
            <person name="Zhang M."/>
            <person name="Sun Y."/>
            <person name="Hu J."/>
            <person name="Fu X."/>
            <person name="Schnable P.S."/>
            <person name="Li F."/>
            <person name="Zhang H."/>
            <person name="Feng B."/>
            <person name="Zhu X."/>
            <person name="Liu R."/>
            <person name="Schnable J.C."/>
            <person name="Zhu J.-K."/>
            <person name="Zhang H."/>
        </authorList>
    </citation>
    <scope>NUCLEOTIDE SEQUENCE [LARGE SCALE GENOMIC DNA]</scope>
</reference>
<dbReference type="GO" id="GO:0046872">
    <property type="term" value="F:metal ion binding"/>
    <property type="evidence" value="ECO:0007669"/>
    <property type="project" value="UniProtKB-KW"/>
</dbReference>
<dbReference type="InterPro" id="IPR007822">
    <property type="entry name" value="LANC-like"/>
</dbReference>
<organism evidence="5 6">
    <name type="scientific">Panicum miliaceum</name>
    <name type="common">Proso millet</name>
    <name type="synonym">Broomcorn millet</name>
    <dbReference type="NCBI Taxonomy" id="4540"/>
    <lineage>
        <taxon>Eukaryota</taxon>
        <taxon>Viridiplantae</taxon>
        <taxon>Streptophyta</taxon>
        <taxon>Embryophyta</taxon>
        <taxon>Tracheophyta</taxon>
        <taxon>Spermatophyta</taxon>
        <taxon>Magnoliopsida</taxon>
        <taxon>Liliopsida</taxon>
        <taxon>Poales</taxon>
        <taxon>Poaceae</taxon>
        <taxon>PACMAD clade</taxon>
        <taxon>Panicoideae</taxon>
        <taxon>Panicodae</taxon>
        <taxon>Paniceae</taxon>
        <taxon>Panicinae</taxon>
        <taxon>Panicum</taxon>
        <taxon>Panicum sect. Panicum</taxon>
    </lineage>
</organism>
<dbReference type="GO" id="GO:0031179">
    <property type="term" value="P:peptide modification"/>
    <property type="evidence" value="ECO:0007669"/>
    <property type="project" value="InterPro"/>
</dbReference>
<feature type="binding site" evidence="4">
    <location>
        <position position="341"/>
    </location>
    <ligand>
        <name>Zn(2+)</name>
        <dbReference type="ChEBI" id="CHEBI:29105"/>
    </ligand>
</feature>
<evidence type="ECO:0000256" key="2">
    <source>
        <dbReference type="ARBA" id="ARBA00022723"/>
    </source>
</evidence>
<protein>
    <recommendedName>
        <fullName evidence="7">LanC-like protein GCL2</fullName>
    </recommendedName>
</protein>
<accession>A0A3L6Q006</accession>
<dbReference type="SUPFAM" id="SSF158745">
    <property type="entry name" value="LanC-like"/>
    <property type="match status" value="1"/>
</dbReference>
<evidence type="ECO:0000313" key="6">
    <source>
        <dbReference type="Proteomes" id="UP000275267"/>
    </source>
</evidence>
<evidence type="ECO:0000256" key="4">
    <source>
        <dbReference type="PIRSR" id="PIRSR607822-1"/>
    </source>
</evidence>
<dbReference type="CDD" id="cd04794">
    <property type="entry name" value="euk_LANCL"/>
    <property type="match status" value="1"/>
</dbReference>
<keyword evidence="6" id="KW-1185">Reference proteome</keyword>
<dbReference type="Pfam" id="PF05147">
    <property type="entry name" value="LANC_like"/>
    <property type="match status" value="1"/>
</dbReference>
<dbReference type="EMBL" id="PQIB02000015">
    <property type="protein sequence ID" value="RLM66266.1"/>
    <property type="molecule type" value="Genomic_DNA"/>
</dbReference>
<gene>
    <name evidence="5" type="ORF">C2845_PM16G14630</name>
</gene>
<comment type="similarity">
    <text evidence="1">Belongs to the LanC-like protein family.</text>
</comment>
<dbReference type="Proteomes" id="UP000275267">
    <property type="component" value="Unassembled WGS sequence"/>
</dbReference>
<dbReference type="PRINTS" id="PR01950">
    <property type="entry name" value="LANCSUPER"/>
</dbReference>
<dbReference type="InterPro" id="IPR020464">
    <property type="entry name" value="LanC-like_prot_euk"/>
</dbReference>
<dbReference type="GO" id="GO:0005975">
    <property type="term" value="P:carbohydrate metabolic process"/>
    <property type="evidence" value="ECO:0007669"/>
    <property type="project" value="InterPro"/>
</dbReference>
<dbReference type="AlphaFoldDB" id="A0A3L6Q006"/>
<dbReference type="InterPro" id="IPR012341">
    <property type="entry name" value="6hp_glycosidase-like_sf"/>
</dbReference>
<feature type="binding site" evidence="4">
    <location>
        <position position="295"/>
    </location>
    <ligand>
        <name>Zn(2+)</name>
        <dbReference type="ChEBI" id="CHEBI:29105"/>
    </ligand>
</feature>
<dbReference type="Gene3D" id="1.50.10.10">
    <property type="match status" value="1"/>
</dbReference>